<reference evidence="2" key="1">
    <citation type="submission" date="2018-09" db="EMBL/GenBank/DDBJ databases">
        <title>Murine metabolic-syndrome-specific gut microbial biobank.</title>
        <authorList>
            <person name="Liu C."/>
        </authorList>
    </citation>
    <scope>NUCLEOTIDE SEQUENCE</scope>
    <source>
        <strain evidence="2">D42-62</strain>
    </source>
</reference>
<sequence>MKKMELWKILAAVMAALILMEAVIMIPIMLHAQEAVKVPESVLRISEELGAEYHLCPETLRAVGWVESRFDPEAENDGCIGVMQVSEKWHKDRMAGLGVTDLKDIRGNMKVAADYLSELVNDGEDLEVALMRYHGESRVMERLSEGELSEYVAQVLEISAMLEYQHGK</sequence>
<evidence type="ECO:0000259" key="1">
    <source>
        <dbReference type="Pfam" id="PF01464"/>
    </source>
</evidence>
<evidence type="ECO:0000313" key="2">
    <source>
        <dbReference type="EMBL" id="NBJ93232.1"/>
    </source>
</evidence>
<accession>A0A9X5BHX0</accession>
<dbReference type="Gene3D" id="1.10.530.10">
    <property type="match status" value="1"/>
</dbReference>
<dbReference type="Pfam" id="PF01464">
    <property type="entry name" value="SLT"/>
    <property type="match status" value="1"/>
</dbReference>
<dbReference type="InterPro" id="IPR008258">
    <property type="entry name" value="Transglycosylase_SLT_dom_1"/>
</dbReference>
<feature type="domain" description="Transglycosylase SLT" evidence="1">
    <location>
        <begin position="48"/>
        <end position="141"/>
    </location>
</feature>
<dbReference type="CDD" id="cd00254">
    <property type="entry name" value="LT-like"/>
    <property type="match status" value="1"/>
</dbReference>
<proteinExistence type="predicted"/>
<comment type="caution">
    <text evidence="2">The sequence shown here is derived from an EMBL/GenBank/DDBJ whole genome shotgun (WGS) entry which is preliminary data.</text>
</comment>
<dbReference type="Proteomes" id="UP001154420">
    <property type="component" value="Unassembled WGS sequence"/>
</dbReference>
<organism evidence="2 3">
    <name type="scientific">Parablautia muri</name>
    <dbReference type="NCBI Taxonomy" id="2320879"/>
    <lineage>
        <taxon>Bacteria</taxon>
        <taxon>Bacillati</taxon>
        <taxon>Bacillota</taxon>
        <taxon>Clostridia</taxon>
        <taxon>Lachnospirales</taxon>
        <taxon>Lachnospiraceae</taxon>
        <taxon>Parablautia</taxon>
    </lineage>
</organism>
<keyword evidence="3" id="KW-1185">Reference proteome</keyword>
<dbReference type="SUPFAM" id="SSF53955">
    <property type="entry name" value="Lysozyme-like"/>
    <property type="match status" value="1"/>
</dbReference>
<protein>
    <submittedName>
        <fullName evidence="2">Lytic transglycosylase domain-containing protein</fullName>
    </submittedName>
</protein>
<dbReference type="InterPro" id="IPR023346">
    <property type="entry name" value="Lysozyme-like_dom_sf"/>
</dbReference>
<dbReference type="EMBL" id="QZDT01000017">
    <property type="protein sequence ID" value="NBJ93232.1"/>
    <property type="molecule type" value="Genomic_DNA"/>
</dbReference>
<evidence type="ECO:0000313" key="3">
    <source>
        <dbReference type="Proteomes" id="UP001154420"/>
    </source>
</evidence>
<dbReference type="AlphaFoldDB" id="A0A9X5BHX0"/>
<gene>
    <name evidence="2" type="ORF">D5281_11650</name>
</gene>
<name>A0A9X5BHX0_9FIRM</name>